<dbReference type="InterPro" id="IPR006330">
    <property type="entry name" value="Ado/ade_deaminase"/>
</dbReference>
<proteinExistence type="inferred from homology"/>
<comment type="function">
    <text evidence="5">Catalyzes the hydrolytic deamination of adenine to hypoxanthine. Plays an important role in the purine salvage pathway and in nitrogen catabolism.</text>
</comment>
<evidence type="ECO:0000256" key="4">
    <source>
        <dbReference type="ARBA" id="ARBA00023080"/>
    </source>
</evidence>
<comment type="similarity">
    <text evidence="5">Belongs to the metallo-dependent hydrolases superfamily. Adenosine and AMP deaminases family. Adenine deaminase type 2 subfamily.</text>
</comment>
<evidence type="ECO:0000313" key="7">
    <source>
        <dbReference type="EMBL" id="PSU33944.1"/>
    </source>
</evidence>
<evidence type="ECO:0000256" key="5">
    <source>
        <dbReference type="HAMAP-Rule" id="MF_01962"/>
    </source>
</evidence>
<evidence type="ECO:0000256" key="3">
    <source>
        <dbReference type="ARBA" id="ARBA00022833"/>
    </source>
</evidence>
<evidence type="ECO:0000256" key="2">
    <source>
        <dbReference type="ARBA" id="ARBA00022801"/>
    </source>
</evidence>
<dbReference type="EC" id="3.5.4.2" evidence="5"/>
<gene>
    <name evidence="7" type="ORF">C9I99_11300</name>
</gene>
<dbReference type="InterPro" id="IPR032466">
    <property type="entry name" value="Metal_Hydrolase"/>
</dbReference>
<dbReference type="Gene3D" id="3.20.20.140">
    <property type="entry name" value="Metal-dependent hydrolases"/>
    <property type="match status" value="1"/>
</dbReference>
<dbReference type="FunFam" id="3.20.20.140:FF:000039">
    <property type="entry name" value="Adenine deaminase"/>
    <property type="match status" value="1"/>
</dbReference>
<dbReference type="GO" id="GO:0008270">
    <property type="term" value="F:zinc ion binding"/>
    <property type="evidence" value="ECO:0007669"/>
    <property type="project" value="UniProtKB-UniRule"/>
</dbReference>
<feature type="binding site" evidence="5">
    <location>
        <position position="194"/>
    </location>
    <ligand>
        <name>Zn(2+)</name>
        <dbReference type="ChEBI" id="CHEBI:29105"/>
        <note>catalytic</note>
    </ligand>
</feature>
<dbReference type="GO" id="GO:0009117">
    <property type="term" value="P:nucleotide metabolic process"/>
    <property type="evidence" value="ECO:0007669"/>
    <property type="project" value="UniProtKB-KW"/>
</dbReference>
<keyword evidence="8" id="KW-1185">Reference proteome</keyword>
<organism evidence="7 8">
    <name type="scientific">Photobacterium lutimaris</name>
    <dbReference type="NCBI Taxonomy" id="388278"/>
    <lineage>
        <taxon>Bacteria</taxon>
        <taxon>Pseudomonadati</taxon>
        <taxon>Pseudomonadota</taxon>
        <taxon>Gammaproteobacteria</taxon>
        <taxon>Vibrionales</taxon>
        <taxon>Vibrionaceae</taxon>
        <taxon>Photobacterium</taxon>
    </lineage>
</organism>
<feature type="binding site" evidence="5">
    <location>
        <position position="275"/>
    </location>
    <ligand>
        <name>Zn(2+)</name>
        <dbReference type="ChEBI" id="CHEBI:29105"/>
        <note>catalytic</note>
    </ligand>
</feature>
<comment type="cofactor">
    <cofactor evidence="5">
        <name>Zn(2+)</name>
        <dbReference type="ChEBI" id="CHEBI:29105"/>
    </cofactor>
    <text evidence="5">Binds 1 zinc ion per subunit.</text>
</comment>
<protein>
    <recommendedName>
        <fullName evidence="5">Adenine deaminase</fullName>
        <shortName evidence="5">ADE</shortName>
        <ecNumber evidence="5">3.5.4.2</ecNumber>
    </recommendedName>
    <alternativeName>
        <fullName evidence="5">Adenine aminohydrolase</fullName>
        <shortName evidence="5">AAH</shortName>
    </alternativeName>
</protein>
<dbReference type="GO" id="GO:0043103">
    <property type="term" value="P:hypoxanthine salvage"/>
    <property type="evidence" value="ECO:0007669"/>
    <property type="project" value="UniProtKB-UniRule"/>
</dbReference>
<dbReference type="GO" id="GO:0000034">
    <property type="term" value="F:adenine deaminase activity"/>
    <property type="evidence" value="ECO:0007669"/>
    <property type="project" value="UniProtKB-UniRule"/>
</dbReference>
<accession>A0A2T3IZ79</accession>
<keyword evidence="1 5" id="KW-0479">Metal-binding</keyword>
<dbReference type="OrthoDB" id="105475at2"/>
<sequence length="339" mass="38150">MKGFISGLPKVELHLHLEGTLEPELMFTLAERNNVILPYSSIESLKAAYQFHDLQAFLDIYYQGALVLQTEQDFYDLTYAYLKRCKEEHIIHTEVFFDPQIHTQTGTPFDTVTGGVTRALKDGEANLGITSGLIMCFLRDLSEDEAIETLKQAILYKDDIVAVGLDSSESGNPPEKFERVFAMARNTGFKTVAHAGEEGSADYIWGAINALKVDRIDHGVRCSDDPKLVDYLVEHQLPLTVCPLSNVQLNVFDDIAHHNIVDLLKQGVLVTINSDDPAYFGGYLNENYLAVAEAFDLTKQEVARFSENAIKASFLSDEKKQLLQQKLEHYLDIQFRPII</sequence>
<dbReference type="GO" id="GO:0005829">
    <property type="term" value="C:cytosol"/>
    <property type="evidence" value="ECO:0007669"/>
    <property type="project" value="TreeGrafter"/>
</dbReference>
<comment type="caution">
    <text evidence="7">The sequence shown here is derived from an EMBL/GenBank/DDBJ whole genome shotgun (WGS) entry which is preliminary data.</text>
</comment>
<feature type="binding site" evidence="5">
    <location>
        <position position="16"/>
    </location>
    <ligand>
        <name>Zn(2+)</name>
        <dbReference type="ChEBI" id="CHEBI:29105"/>
        <note>catalytic</note>
    </ligand>
</feature>
<feature type="domain" description="Adenosine deaminase" evidence="6">
    <location>
        <begin position="9"/>
        <end position="328"/>
    </location>
</feature>
<dbReference type="NCBIfam" id="TIGR01430">
    <property type="entry name" value="aden_deam"/>
    <property type="match status" value="1"/>
</dbReference>
<dbReference type="GO" id="GO:0006146">
    <property type="term" value="P:adenine catabolic process"/>
    <property type="evidence" value="ECO:0007669"/>
    <property type="project" value="UniProtKB-UniRule"/>
</dbReference>
<feature type="binding site" evidence="5">
    <location>
        <position position="14"/>
    </location>
    <ligand>
        <name>Zn(2+)</name>
        <dbReference type="ChEBI" id="CHEBI:29105"/>
        <note>catalytic</note>
    </ligand>
</feature>
<name>A0A2T3IZ79_9GAMM</name>
<dbReference type="CDD" id="cd01320">
    <property type="entry name" value="ADA"/>
    <property type="match status" value="1"/>
</dbReference>
<comment type="catalytic activity">
    <reaction evidence="5">
        <text>adenine + H2O + H(+) = hypoxanthine + NH4(+)</text>
        <dbReference type="Rhea" id="RHEA:23688"/>
        <dbReference type="ChEBI" id="CHEBI:15377"/>
        <dbReference type="ChEBI" id="CHEBI:15378"/>
        <dbReference type="ChEBI" id="CHEBI:16708"/>
        <dbReference type="ChEBI" id="CHEBI:17368"/>
        <dbReference type="ChEBI" id="CHEBI:28938"/>
        <dbReference type="EC" id="3.5.4.2"/>
    </reaction>
</comment>
<dbReference type="Pfam" id="PF00962">
    <property type="entry name" value="A_deaminase"/>
    <property type="match status" value="1"/>
</dbReference>
<dbReference type="InterPro" id="IPR028892">
    <property type="entry name" value="ADE"/>
</dbReference>
<feature type="active site" description="Proton donor" evidence="5">
    <location>
        <position position="197"/>
    </location>
</feature>
<keyword evidence="2 5" id="KW-0378">Hydrolase</keyword>
<keyword evidence="4 5" id="KW-0546">Nucleotide metabolism</keyword>
<dbReference type="PANTHER" id="PTHR43114:SF6">
    <property type="entry name" value="ADENINE DEAMINASE"/>
    <property type="match status" value="1"/>
</dbReference>
<dbReference type="Proteomes" id="UP000241222">
    <property type="component" value="Unassembled WGS sequence"/>
</dbReference>
<evidence type="ECO:0000259" key="6">
    <source>
        <dbReference type="Pfam" id="PF00962"/>
    </source>
</evidence>
<dbReference type="NCBIfam" id="NF006850">
    <property type="entry name" value="PRK09358.1-6"/>
    <property type="match status" value="1"/>
</dbReference>
<dbReference type="AlphaFoldDB" id="A0A2T3IZ79"/>
<dbReference type="RefSeq" id="WP_107348991.1">
    <property type="nucleotide sequence ID" value="NZ_PYMH01000004.1"/>
</dbReference>
<dbReference type="PANTHER" id="PTHR43114">
    <property type="entry name" value="ADENINE DEAMINASE"/>
    <property type="match status" value="1"/>
</dbReference>
<feature type="binding site" evidence="5">
    <location>
        <position position="276"/>
    </location>
    <ligand>
        <name>substrate</name>
    </ligand>
</feature>
<evidence type="ECO:0000256" key="1">
    <source>
        <dbReference type="ARBA" id="ARBA00022723"/>
    </source>
</evidence>
<keyword evidence="3 5" id="KW-0862">Zinc</keyword>
<dbReference type="EMBL" id="PYMH01000004">
    <property type="protein sequence ID" value="PSU33944.1"/>
    <property type="molecule type" value="Genomic_DNA"/>
</dbReference>
<feature type="site" description="Important for catalytic activity" evidence="5">
    <location>
        <position position="218"/>
    </location>
</feature>
<reference evidence="7 8" key="1">
    <citation type="submission" date="2018-03" db="EMBL/GenBank/DDBJ databases">
        <title>Whole genome sequencing of Histamine producing bacteria.</title>
        <authorList>
            <person name="Butler K."/>
        </authorList>
    </citation>
    <scope>NUCLEOTIDE SEQUENCE [LARGE SCALE GENOMIC DNA]</scope>
    <source>
        <strain evidence="7 8">JCM 13586</strain>
    </source>
</reference>
<dbReference type="InterPro" id="IPR001365">
    <property type="entry name" value="A_deaminase_dom"/>
</dbReference>
<dbReference type="HAMAP" id="MF_01962">
    <property type="entry name" value="Adenine_deaminase"/>
    <property type="match status" value="1"/>
</dbReference>
<dbReference type="SUPFAM" id="SSF51556">
    <property type="entry name" value="Metallo-dependent hydrolases"/>
    <property type="match status" value="1"/>
</dbReference>
<evidence type="ECO:0000313" key="8">
    <source>
        <dbReference type="Proteomes" id="UP000241222"/>
    </source>
</evidence>